<feature type="transmembrane region" description="Helical" evidence="8">
    <location>
        <begin position="239"/>
        <end position="265"/>
    </location>
</feature>
<protein>
    <submittedName>
        <fullName evidence="11">ABC transporter ATP-binding protein/permease</fullName>
    </submittedName>
</protein>
<evidence type="ECO:0000259" key="9">
    <source>
        <dbReference type="PROSITE" id="PS50893"/>
    </source>
</evidence>
<dbReference type="InterPro" id="IPR003439">
    <property type="entry name" value="ABC_transporter-like_ATP-bd"/>
</dbReference>
<keyword evidence="2" id="KW-0813">Transport</keyword>
<feature type="transmembrane region" description="Helical" evidence="8">
    <location>
        <begin position="63"/>
        <end position="87"/>
    </location>
</feature>
<dbReference type="InterPro" id="IPR027417">
    <property type="entry name" value="P-loop_NTPase"/>
</dbReference>
<dbReference type="Gene3D" id="1.20.1560.10">
    <property type="entry name" value="ABC transporter type 1, transmembrane domain"/>
    <property type="match status" value="1"/>
</dbReference>
<feature type="domain" description="ABC transporter" evidence="9">
    <location>
        <begin position="341"/>
        <end position="576"/>
    </location>
</feature>
<dbReference type="GO" id="GO:0015421">
    <property type="term" value="F:ABC-type oligopeptide transporter activity"/>
    <property type="evidence" value="ECO:0007669"/>
    <property type="project" value="TreeGrafter"/>
</dbReference>
<dbReference type="FunFam" id="3.40.50.300:FF:000287">
    <property type="entry name" value="Multidrug ABC transporter ATP-binding protein"/>
    <property type="match status" value="1"/>
</dbReference>
<feature type="transmembrane region" description="Helical" evidence="8">
    <location>
        <begin position="137"/>
        <end position="160"/>
    </location>
</feature>
<dbReference type="GO" id="GO:0005886">
    <property type="term" value="C:plasma membrane"/>
    <property type="evidence" value="ECO:0007669"/>
    <property type="project" value="UniProtKB-SubCell"/>
</dbReference>
<keyword evidence="4" id="KW-0547">Nucleotide-binding</keyword>
<evidence type="ECO:0000256" key="8">
    <source>
        <dbReference type="SAM" id="Phobius"/>
    </source>
</evidence>
<dbReference type="SUPFAM" id="SSF52540">
    <property type="entry name" value="P-loop containing nucleoside triphosphate hydrolases"/>
    <property type="match status" value="1"/>
</dbReference>
<dbReference type="PANTHER" id="PTHR43394:SF1">
    <property type="entry name" value="ATP-BINDING CASSETTE SUB-FAMILY B MEMBER 10, MITOCHONDRIAL"/>
    <property type="match status" value="1"/>
</dbReference>
<keyword evidence="7 8" id="KW-0472">Membrane</keyword>
<proteinExistence type="predicted"/>
<dbReference type="Proteomes" id="UP001141458">
    <property type="component" value="Unassembled WGS sequence"/>
</dbReference>
<dbReference type="RefSeq" id="WP_269721001.1">
    <property type="nucleotide sequence ID" value="NZ_CP101408.1"/>
</dbReference>
<sequence>MNKKKIVDINVFKDLIKFYKIEYKKLYMLMFVVVISGILQAVVPLSIKLLTDDFITKQNLKGFIIAGIGFFSLVIISTLAIYSFYVFGGKLEYQVSKEIRKSVFERIEKFSLTNIKKYETGELISRLTSDVQKLSEVFSWGVIDACHSIIVLLISISIMLYLSYTLTLMLFLILPAIYIVTVIFQKNILKFQRKVRDYNSKIIRSYTESLSYIKTIKALGIEDKKKKEFKTYNEKYRKYNLLSILISAIFVPTVMFVASIGVGFAFNFSSISVMRNVMTYGAFLSFLTYSFQIFEPFKMLAQIFTDLKSAQASAERVFQILYEEDEILEEEESDLDFEGNIKFENVSFHYFDDDKLILKDFNFEIKNGESVAFIGSTGSGKSTIVNLICKFYNPTSGDIYLDGINYRNIDKTCLYNNLGYVLQQPQLFSISIKENIKFGNENATDEEILKVCNLLGIDEFISKLPNGIDTVIGETGYNISGGQKQLISFARALIKNPKLLILDEATSSIDTETEKIIQNKMKDILKGKTSIIVAHRLSTIKHCDKIVLIENGNILEQGTHLELLDKKGIYYKMYISEKLKI</sequence>
<feature type="transmembrane region" description="Helical" evidence="8">
    <location>
        <begin position="26"/>
        <end position="43"/>
    </location>
</feature>
<evidence type="ECO:0000256" key="2">
    <source>
        <dbReference type="ARBA" id="ARBA00022448"/>
    </source>
</evidence>
<evidence type="ECO:0000256" key="1">
    <source>
        <dbReference type="ARBA" id="ARBA00004651"/>
    </source>
</evidence>
<evidence type="ECO:0000256" key="5">
    <source>
        <dbReference type="ARBA" id="ARBA00022840"/>
    </source>
</evidence>
<dbReference type="SUPFAM" id="SSF90123">
    <property type="entry name" value="ABC transporter transmembrane region"/>
    <property type="match status" value="1"/>
</dbReference>
<evidence type="ECO:0000256" key="6">
    <source>
        <dbReference type="ARBA" id="ARBA00022989"/>
    </source>
</evidence>
<dbReference type="CDD" id="cd18540">
    <property type="entry name" value="ABC_6TM_exporter_like"/>
    <property type="match status" value="1"/>
</dbReference>
<name>A0A9X3HAS0_9FIRM</name>
<dbReference type="EMBL" id="JANDZV010000004">
    <property type="protein sequence ID" value="MCZ7407903.1"/>
    <property type="molecule type" value="Genomic_DNA"/>
</dbReference>
<keyword evidence="5 11" id="KW-0067">ATP-binding</keyword>
<dbReference type="InterPro" id="IPR039421">
    <property type="entry name" value="Type_1_exporter"/>
</dbReference>
<dbReference type="PROSITE" id="PS00211">
    <property type="entry name" value="ABC_TRANSPORTER_1"/>
    <property type="match status" value="1"/>
</dbReference>
<dbReference type="SMART" id="SM00382">
    <property type="entry name" value="AAA"/>
    <property type="match status" value="1"/>
</dbReference>
<keyword evidence="6 8" id="KW-1133">Transmembrane helix</keyword>
<comment type="subcellular location">
    <subcellularLocation>
        <location evidence="1">Cell membrane</location>
        <topology evidence="1">Multi-pass membrane protein</topology>
    </subcellularLocation>
</comment>
<dbReference type="GO" id="GO:0005524">
    <property type="term" value="F:ATP binding"/>
    <property type="evidence" value="ECO:0007669"/>
    <property type="project" value="UniProtKB-KW"/>
</dbReference>
<dbReference type="Pfam" id="PF00005">
    <property type="entry name" value="ABC_tran"/>
    <property type="match status" value="1"/>
</dbReference>
<evidence type="ECO:0000259" key="10">
    <source>
        <dbReference type="PROSITE" id="PS50929"/>
    </source>
</evidence>
<feature type="domain" description="ABC transmembrane type-1" evidence="10">
    <location>
        <begin position="29"/>
        <end position="309"/>
    </location>
</feature>
<dbReference type="InterPro" id="IPR003593">
    <property type="entry name" value="AAA+_ATPase"/>
</dbReference>
<dbReference type="Gene3D" id="3.40.50.300">
    <property type="entry name" value="P-loop containing nucleotide triphosphate hydrolases"/>
    <property type="match status" value="1"/>
</dbReference>
<dbReference type="InterPro" id="IPR011527">
    <property type="entry name" value="ABC1_TM_dom"/>
</dbReference>
<evidence type="ECO:0000313" key="12">
    <source>
        <dbReference type="Proteomes" id="UP001141458"/>
    </source>
</evidence>
<evidence type="ECO:0000256" key="7">
    <source>
        <dbReference type="ARBA" id="ARBA00023136"/>
    </source>
</evidence>
<dbReference type="PROSITE" id="PS50929">
    <property type="entry name" value="ABC_TM1F"/>
    <property type="match status" value="1"/>
</dbReference>
<reference evidence="11" key="1">
    <citation type="submission" date="2022-07" db="EMBL/GenBank/DDBJ databases">
        <title>Parvimonas micra travels from the subgingival sulcus of the human oral cavity to the colorectal adenocarcinoma.</title>
        <authorList>
            <person name="Conde-Perez K."/>
            <person name="Buetas E."/>
            <person name="Aja-Macaya P."/>
            <person name="Martin-De Arribas E."/>
            <person name="Iglesias-Corras I."/>
            <person name="Trigo-Tasende N."/>
            <person name="Nasser-Ali M."/>
            <person name="Estevez L.S."/>
            <person name="Rumbo-Feal S."/>
            <person name="Otero-Alen B."/>
            <person name="Noguera J.F."/>
            <person name="Concha A."/>
            <person name="Pardinas-Lopez S."/>
            <person name="Carda-Dieguez M."/>
            <person name="Gomez-Randulfe I."/>
            <person name="Martinez-Lago N."/>
            <person name="Ladra S."/>
            <person name="Aparicio L.A."/>
            <person name="Bou G."/>
            <person name="Mira A."/>
            <person name="Vallejo J.A."/>
            <person name="Poza M."/>
        </authorList>
    </citation>
    <scope>NUCLEOTIDE SEQUENCE</scope>
    <source>
        <strain evidence="11">PM79KC-AC-4</strain>
    </source>
</reference>
<accession>A0A9X3HAS0</accession>
<gene>
    <name evidence="11" type="ORF">NND69_05975</name>
</gene>
<evidence type="ECO:0000256" key="3">
    <source>
        <dbReference type="ARBA" id="ARBA00022692"/>
    </source>
</evidence>
<feature type="transmembrane region" description="Helical" evidence="8">
    <location>
        <begin position="166"/>
        <end position="184"/>
    </location>
</feature>
<dbReference type="PANTHER" id="PTHR43394">
    <property type="entry name" value="ATP-DEPENDENT PERMEASE MDL1, MITOCHONDRIAL"/>
    <property type="match status" value="1"/>
</dbReference>
<dbReference type="PROSITE" id="PS50893">
    <property type="entry name" value="ABC_TRANSPORTER_2"/>
    <property type="match status" value="1"/>
</dbReference>
<evidence type="ECO:0000313" key="11">
    <source>
        <dbReference type="EMBL" id="MCZ7407903.1"/>
    </source>
</evidence>
<dbReference type="InterPro" id="IPR017871">
    <property type="entry name" value="ABC_transporter-like_CS"/>
</dbReference>
<keyword evidence="3 8" id="KW-0812">Transmembrane</keyword>
<dbReference type="AlphaFoldDB" id="A0A9X3HAS0"/>
<evidence type="ECO:0000256" key="4">
    <source>
        <dbReference type="ARBA" id="ARBA00022741"/>
    </source>
</evidence>
<comment type="caution">
    <text evidence="11">The sequence shown here is derived from an EMBL/GenBank/DDBJ whole genome shotgun (WGS) entry which is preliminary data.</text>
</comment>
<organism evidence="11 12">
    <name type="scientific">Parvimonas micra</name>
    <dbReference type="NCBI Taxonomy" id="33033"/>
    <lineage>
        <taxon>Bacteria</taxon>
        <taxon>Bacillati</taxon>
        <taxon>Bacillota</taxon>
        <taxon>Tissierellia</taxon>
        <taxon>Tissierellales</taxon>
        <taxon>Peptoniphilaceae</taxon>
        <taxon>Parvimonas</taxon>
    </lineage>
</organism>
<dbReference type="CDD" id="cd03254">
    <property type="entry name" value="ABCC_Glucan_exporter_like"/>
    <property type="match status" value="1"/>
</dbReference>
<feature type="transmembrane region" description="Helical" evidence="8">
    <location>
        <begin position="277"/>
        <end position="294"/>
    </location>
</feature>
<dbReference type="Pfam" id="PF00664">
    <property type="entry name" value="ABC_membrane"/>
    <property type="match status" value="1"/>
</dbReference>
<dbReference type="InterPro" id="IPR036640">
    <property type="entry name" value="ABC1_TM_sf"/>
</dbReference>
<dbReference type="GO" id="GO:0016887">
    <property type="term" value="F:ATP hydrolysis activity"/>
    <property type="evidence" value="ECO:0007669"/>
    <property type="project" value="InterPro"/>
</dbReference>